<evidence type="ECO:0000313" key="1">
    <source>
        <dbReference type="EMBL" id="GAG36938.1"/>
    </source>
</evidence>
<protein>
    <submittedName>
        <fullName evidence="1">Uncharacterized protein</fullName>
    </submittedName>
</protein>
<comment type="caution">
    <text evidence="1">The sequence shown here is derived from an EMBL/GenBank/DDBJ whole genome shotgun (WGS) entry which is preliminary data.</text>
</comment>
<proteinExistence type="predicted"/>
<organism evidence="1">
    <name type="scientific">marine sediment metagenome</name>
    <dbReference type="NCBI Taxonomy" id="412755"/>
    <lineage>
        <taxon>unclassified sequences</taxon>
        <taxon>metagenomes</taxon>
        <taxon>ecological metagenomes</taxon>
    </lineage>
</organism>
<name>X0XJV8_9ZZZZ</name>
<sequence length="65" mass="8041">MNNRLTYNELRDLATEFVEIISSHGWKGKAVQRFKNMELVLWLFIDWLWDKYEIRKKESKYSEKD</sequence>
<dbReference type="AlphaFoldDB" id="X0XJV8"/>
<accession>X0XJV8</accession>
<gene>
    <name evidence="1" type="ORF">S01H1_65419</name>
</gene>
<dbReference type="EMBL" id="BARS01043187">
    <property type="protein sequence ID" value="GAG36938.1"/>
    <property type="molecule type" value="Genomic_DNA"/>
</dbReference>
<reference evidence="1" key="1">
    <citation type="journal article" date="2014" name="Front. Microbiol.">
        <title>High frequency of phylogenetically diverse reductive dehalogenase-homologous genes in deep subseafloor sedimentary metagenomes.</title>
        <authorList>
            <person name="Kawai M."/>
            <person name="Futagami T."/>
            <person name="Toyoda A."/>
            <person name="Takaki Y."/>
            <person name="Nishi S."/>
            <person name="Hori S."/>
            <person name="Arai W."/>
            <person name="Tsubouchi T."/>
            <person name="Morono Y."/>
            <person name="Uchiyama I."/>
            <person name="Ito T."/>
            <person name="Fujiyama A."/>
            <person name="Inagaki F."/>
            <person name="Takami H."/>
        </authorList>
    </citation>
    <scope>NUCLEOTIDE SEQUENCE</scope>
    <source>
        <strain evidence="1">Expedition CK06-06</strain>
    </source>
</reference>